<evidence type="ECO:0000313" key="1">
    <source>
        <dbReference type="EMBL" id="QHT29858.1"/>
    </source>
</evidence>
<sequence length="80" mass="9520">MIDPALHQGSSCDEDIINDIRNHKYDMVVYGRFRQGIPFYDIVKESYDPRDVIMISGEDQRESYFDEYLNAGHWVFVREL</sequence>
<proteinExistence type="predicted"/>
<dbReference type="AlphaFoldDB" id="A0A6C0ELE9"/>
<protein>
    <submittedName>
        <fullName evidence="1">Uncharacterized protein</fullName>
    </submittedName>
</protein>
<dbReference type="EMBL" id="MN738884">
    <property type="protein sequence ID" value="QHT29858.1"/>
    <property type="molecule type" value="Genomic_DNA"/>
</dbReference>
<reference evidence="1" key="1">
    <citation type="journal article" date="2020" name="Nature">
        <title>Giant virus diversity and host interactions through global metagenomics.</title>
        <authorList>
            <person name="Schulz F."/>
            <person name="Roux S."/>
            <person name="Paez-Espino D."/>
            <person name="Jungbluth S."/>
            <person name="Walsh D.A."/>
            <person name="Denef V.J."/>
            <person name="McMahon K.D."/>
            <person name="Konstantinidis K.T."/>
            <person name="Eloe-Fadrosh E.A."/>
            <person name="Kyrpides N.C."/>
            <person name="Woyke T."/>
        </authorList>
    </citation>
    <scope>NUCLEOTIDE SEQUENCE</scope>
    <source>
        <strain evidence="1">GVMAG-M-3300009068-24</strain>
    </source>
</reference>
<accession>A0A6C0ELE9</accession>
<organism evidence="1">
    <name type="scientific">viral metagenome</name>
    <dbReference type="NCBI Taxonomy" id="1070528"/>
    <lineage>
        <taxon>unclassified sequences</taxon>
        <taxon>metagenomes</taxon>
        <taxon>organismal metagenomes</taxon>
    </lineage>
</organism>
<name>A0A6C0ELE9_9ZZZZ</name>